<evidence type="ECO:0000256" key="1">
    <source>
        <dbReference type="SAM" id="MobiDB-lite"/>
    </source>
</evidence>
<proteinExistence type="predicted"/>
<dbReference type="EMBL" id="PP511379">
    <property type="protein sequence ID" value="XCD03657.1"/>
    <property type="molecule type" value="Genomic_DNA"/>
</dbReference>
<accession>A0AAU8AW34</accession>
<feature type="region of interest" description="Disordered" evidence="1">
    <location>
        <begin position="1"/>
        <end position="35"/>
    </location>
</feature>
<name>A0AAU8AW34_9CAUD</name>
<organism evidence="2">
    <name type="scientific">Dulem virus 40</name>
    <dbReference type="NCBI Taxonomy" id="3145758"/>
    <lineage>
        <taxon>Viruses</taxon>
        <taxon>Duplodnaviria</taxon>
        <taxon>Heunggongvirae</taxon>
        <taxon>Uroviricota</taxon>
        <taxon>Caudoviricetes</taxon>
    </lineage>
</organism>
<evidence type="ECO:0000313" key="2">
    <source>
        <dbReference type="EMBL" id="XCD03657.1"/>
    </source>
</evidence>
<sequence length="35" mass="3778">MEAHRAGRAFPSKANGAGVEGSFGMTKNRKKMRQA</sequence>
<protein>
    <submittedName>
        <fullName evidence="2">Uncharacterized protein</fullName>
    </submittedName>
</protein>
<reference evidence="2" key="1">
    <citation type="submission" date="2024-03" db="EMBL/GenBank/DDBJ databases">
        <title>Diverse circular DNA viruses in blood, oral, and fecal samples of captive lemurs.</title>
        <authorList>
            <person name="Paietta E.N."/>
            <person name="Kraberger S."/>
            <person name="Lund M.C."/>
            <person name="Custer J.M."/>
            <person name="Vargas K.M."/>
            <person name="Ehmke E.E."/>
            <person name="Yoder A.D."/>
            <person name="Varsani A."/>
        </authorList>
    </citation>
    <scope>NUCLEOTIDE SEQUENCE</scope>
    <source>
        <strain evidence="2">Duke_21_1</strain>
    </source>
</reference>